<proteinExistence type="predicted"/>
<keyword evidence="2" id="KW-1185">Reference proteome</keyword>
<gene>
    <name evidence="1" type="ORF">BI198_09250</name>
</gene>
<reference evidence="2" key="1">
    <citation type="submission" date="2016-09" db="EMBL/GenBank/DDBJ databases">
        <authorList>
            <person name="Wan X."/>
            <person name="Hou S."/>
        </authorList>
    </citation>
    <scope>NUCLEOTIDE SEQUENCE [LARGE SCALE GENOMIC DNA]</scope>
    <source>
        <strain evidence="2">KH87</strain>
    </source>
</reference>
<dbReference type="Proteomes" id="UP000242258">
    <property type="component" value="Unassembled WGS sequence"/>
</dbReference>
<accession>A0A1E7Q6G4</accession>
<name>A0A1E7Q6G4_9GAMM</name>
<dbReference type="STRING" id="1628148.BI198_09250"/>
<dbReference type="RefSeq" id="WP_070049297.1">
    <property type="nucleotide sequence ID" value="NZ_CBCSDO010000004.1"/>
</dbReference>
<organism evidence="1 2">
    <name type="scientific">Rheinheimera salexigens</name>
    <dbReference type="NCBI Taxonomy" id="1628148"/>
    <lineage>
        <taxon>Bacteria</taxon>
        <taxon>Pseudomonadati</taxon>
        <taxon>Pseudomonadota</taxon>
        <taxon>Gammaproteobacteria</taxon>
        <taxon>Chromatiales</taxon>
        <taxon>Chromatiaceae</taxon>
        <taxon>Rheinheimera</taxon>
    </lineage>
</organism>
<comment type="caution">
    <text evidence="1">The sequence shown here is derived from an EMBL/GenBank/DDBJ whole genome shotgun (WGS) entry which is preliminary data.</text>
</comment>
<sequence>MAQPIAIAQYAVVTGKTKDTALAMALANNPIPAEFFSWQHNDLPANFVTGANLATSLTERIILLLTELWPSIEQAIADSEVYLLLPEFSGVDSAELHYLLQAIMRQFPSLLRSEHCKVFPYGRAAALMAFAAANAKLNSNISSNKSKNIWLLAVDSLAVATRLDKHTAQAVASEGAVAVCLTLSNTGLVSLLHAADVNISKRLATANTNAASAGAINASADNDELALADLFLKVVSEYNQPLGYIMLPDTGETKLTSAWLQQYQHLHGVVDSNTQFEFPSYFTGELGTAGGLYRLLYMYLSFEQQRLTAPLLQCEIAEQSYRAVSVFSYQSMPQ</sequence>
<protein>
    <submittedName>
        <fullName evidence="1">Uncharacterized protein</fullName>
    </submittedName>
</protein>
<evidence type="ECO:0000313" key="1">
    <source>
        <dbReference type="EMBL" id="OEY69727.1"/>
    </source>
</evidence>
<evidence type="ECO:0000313" key="2">
    <source>
        <dbReference type="Proteomes" id="UP000242258"/>
    </source>
</evidence>
<dbReference type="AlphaFoldDB" id="A0A1E7Q6G4"/>
<dbReference type="OrthoDB" id="5811240at2"/>
<dbReference type="EMBL" id="MKEK01000001">
    <property type="protein sequence ID" value="OEY69727.1"/>
    <property type="molecule type" value="Genomic_DNA"/>
</dbReference>